<reference evidence="1" key="3">
    <citation type="submission" date="2018-07" db="EMBL/GenBank/DDBJ databases">
        <title>WGS assembly of Glycine max.</title>
        <authorList>
            <person name="Schmutz J."/>
            <person name="Cannon S."/>
            <person name="Schlueter J."/>
            <person name="Ma J."/>
            <person name="Mitros T."/>
            <person name="Nelson W."/>
            <person name="Hyten D."/>
            <person name="Song Q."/>
            <person name="Thelen J."/>
            <person name="Cheng J."/>
            <person name="Xu D."/>
            <person name="Hellsten U."/>
            <person name="May G."/>
            <person name="Yu Y."/>
            <person name="Sakurai T."/>
            <person name="Umezawa T."/>
            <person name="Bhattacharyya M."/>
            <person name="Sandhu D."/>
            <person name="Valliyodan B."/>
            <person name="Lindquist E."/>
            <person name="Peto M."/>
            <person name="Grant D."/>
            <person name="Shu S."/>
            <person name="Goodstein D."/>
            <person name="Barry K."/>
            <person name="Futrell-Griggs M."/>
            <person name="Abernathy B."/>
            <person name="Du J."/>
            <person name="Tian Z."/>
            <person name="Zhu L."/>
            <person name="Gill N."/>
            <person name="Joshi T."/>
            <person name="Libault M."/>
            <person name="Sethuraman A."/>
            <person name="Zhang X."/>
            <person name="Shinozaki K."/>
            <person name="Nguyen H."/>
            <person name="Wing R."/>
            <person name="Cregan P."/>
            <person name="Specht J."/>
            <person name="Grimwood J."/>
            <person name="Rokhsar D."/>
            <person name="Stacey G."/>
            <person name="Shoemaker R."/>
            <person name="Jackson S."/>
        </authorList>
    </citation>
    <scope>NUCLEOTIDE SEQUENCE</scope>
    <source>
        <tissue evidence="1">Callus</tissue>
    </source>
</reference>
<dbReference type="Gramene" id="KRH43353">
    <property type="protein sequence ID" value="KRH43353"/>
    <property type="gene ID" value="GLYMA_08G144300"/>
</dbReference>
<name>K7L6P8_SOYBN</name>
<dbReference type="PaxDb" id="3847-GLYMA08G15276.1"/>
<keyword evidence="3" id="KW-1185">Reference proteome</keyword>
<dbReference type="Proteomes" id="UP000008827">
    <property type="component" value="Chromosome 8"/>
</dbReference>
<protein>
    <submittedName>
        <fullName evidence="1 2">Uncharacterized protein</fullName>
    </submittedName>
</protein>
<dbReference type="HOGENOM" id="CLU_2473442_0_0_1"/>
<organism evidence="1">
    <name type="scientific">Glycine max</name>
    <name type="common">Soybean</name>
    <name type="synonym">Glycine hispida</name>
    <dbReference type="NCBI Taxonomy" id="3847"/>
    <lineage>
        <taxon>Eukaryota</taxon>
        <taxon>Viridiplantae</taxon>
        <taxon>Streptophyta</taxon>
        <taxon>Embryophyta</taxon>
        <taxon>Tracheophyta</taxon>
        <taxon>Spermatophyta</taxon>
        <taxon>Magnoliopsida</taxon>
        <taxon>eudicotyledons</taxon>
        <taxon>Gunneridae</taxon>
        <taxon>Pentapetalae</taxon>
        <taxon>rosids</taxon>
        <taxon>fabids</taxon>
        <taxon>Fabales</taxon>
        <taxon>Fabaceae</taxon>
        <taxon>Papilionoideae</taxon>
        <taxon>50 kb inversion clade</taxon>
        <taxon>NPAAA clade</taxon>
        <taxon>indigoferoid/millettioid clade</taxon>
        <taxon>Phaseoleae</taxon>
        <taxon>Glycine</taxon>
        <taxon>Glycine subgen. Soja</taxon>
    </lineage>
</organism>
<evidence type="ECO:0000313" key="3">
    <source>
        <dbReference type="Proteomes" id="UP000008827"/>
    </source>
</evidence>
<proteinExistence type="predicted"/>
<dbReference type="AlphaFoldDB" id="K7L6P8"/>
<evidence type="ECO:0000313" key="2">
    <source>
        <dbReference type="EnsemblPlants" id="KRH43353"/>
    </source>
</evidence>
<reference evidence="2" key="2">
    <citation type="submission" date="2018-02" db="UniProtKB">
        <authorList>
            <consortium name="EnsemblPlants"/>
        </authorList>
    </citation>
    <scope>IDENTIFICATION</scope>
    <source>
        <strain evidence="2">Williams 82</strain>
    </source>
</reference>
<sequence length="88" mass="10108">MSVREKQGEVFHKVIGKEKRKEKQGIDGAREKWGRMTSKRLGLMEKMQDGRLFGIGNGETGTLFPSSLPISRIMIGRNYTRFFVDMDL</sequence>
<evidence type="ECO:0000313" key="1">
    <source>
        <dbReference type="EMBL" id="KRH43353.1"/>
    </source>
</evidence>
<reference evidence="1 2" key="1">
    <citation type="journal article" date="2010" name="Nature">
        <title>Genome sequence of the palaeopolyploid soybean.</title>
        <authorList>
            <person name="Schmutz J."/>
            <person name="Cannon S.B."/>
            <person name="Schlueter J."/>
            <person name="Ma J."/>
            <person name="Mitros T."/>
            <person name="Nelson W."/>
            <person name="Hyten D.L."/>
            <person name="Song Q."/>
            <person name="Thelen J.J."/>
            <person name="Cheng J."/>
            <person name="Xu D."/>
            <person name="Hellsten U."/>
            <person name="May G.D."/>
            <person name="Yu Y."/>
            <person name="Sakurai T."/>
            <person name="Umezawa T."/>
            <person name="Bhattacharyya M.K."/>
            <person name="Sandhu D."/>
            <person name="Valliyodan B."/>
            <person name="Lindquist E."/>
            <person name="Peto M."/>
            <person name="Grant D."/>
            <person name="Shu S."/>
            <person name="Goodstein D."/>
            <person name="Barry K."/>
            <person name="Futrell-Griggs M."/>
            <person name="Abernathy B."/>
            <person name="Du J."/>
            <person name="Tian Z."/>
            <person name="Zhu L."/>
            <person name="Gill N."/>
            <person name="Joshi T."/>
            <person name="Libault M."/>
            <person name="Sethuraman A."/>
            <person name="Zhang X.-C."/>
            <person name="Shinozaki K."/>
            <person name="Nguyen H.T."/>
            <person name="Wing R.A."/>
            <person name="Cregan P."/>
            <person name="Specht J."/>
            <person name="Grimwood J."/>
            <person name="Rokhsar D."/>
            <person name="Stacey G."/>
            <person name="Shoemaker R.C."/>
            <person name="Jackson S.A."/>
        </authorList>
    </citation>
    <scope>NUCLEOTIDE SEQUENCE</scope>
    <source>
        <strain evidence="2">cv. Williams 82</strain>
        <tissue evidence="1">Callus</tissue>
    </source>
</reference>
<accession>K7L6P8</accession>
<dbReference type="InParanoid" id="K7L6P8"/>
<dbReference type="EMBL" id="CM000841">
    <property type="protein sequence ID" value="KRH43353.1"/>
    <property type="molecule type" value="Genomic_DNA"/>
</dbReference>
<gene>
    <name evidence="1" type="ORF">GLYMA_08G144300</name>
</gene>
<dbReference type="EnsemblPlants" id="KRH43353">
    <property type="protein sequence ID" value="KRH43353"/>
    <property type="gene ID" value="GLYMA_08G144300"/>
</dbReference>